<dbReference type="InterPro" id="IPR036866">
    <property type="entry name" value="RibonucZ/Hydroxyglut_hydro"/>
</dbReference>
<evidence type="ECO:0000256" key="4">
    <source>
        <dbReference type="ARBA" id="ARBA00022833"/>
    </source>
</evidence>
<feature type="domain" description="Metallo-beta-lactamase" evidence="5">
    <location>
        <begin position="38"/>
        <end position="124"/>
    </location>
</feature>
<organism evidence="6">
    <name type="scientific">bioreactor metagenome</name>
    <dbReference type="NCBI Taxonomy" id="1076179"/>
    <lineage>
        <taxon>unclassified sequences</taxon>
        <taxon>metagenomes</taxon>
        <taxon>ecological metagenomes</taxon>
    </lineage>
</organism>
<evidence type="ECO:0000256" key="3">
    <source>
        <dbReference type="ARBA" id="ARBA00022801"/>
    </source>
</evidence>
<dbReference type="PANTHER" id="PTHR46233:SF3">
    <property type="entry name" value="HYDROXYACYLGLUTATHIONE HYDROLASE GLOC"/>
    <property type="match status" value="1"/>
</dbReference>
<dbReference type="InterPro" id="IPR001279">
    <property type="entry name" value="Metallo-B-lactamas"/>
</dbReference>
<dbReference type="SUPFAM" id="SSF56281">
    <property type="entry name" value="Metallo-hydrolase/oxidoreductase"/>
    <property type="match status" value="1"/>
</dbReference>
<accession>A0A645D8Y5</accession>
<comment type="caution">
    <text evidence="6">The sequence shown here is derived from an EMBL/GenBank/DDBJ whole genome shotgun (WGS) entry which is preliminary data.</text>
</comment>
<name>A0A645D8Y5_9ZZZZ</name>
<keyword evidence="4" id="KW-0862">Zinc</keyword>
<dbReference type="GO" id="GO:0004416">
    <property type="term" value="F:hydroxyacylglutathione hydrolase activity"/>
    <property type="evidence" value="ECO:0007669"/>
    <property type="project" value="UniProtKB-EC"/>
</dbReference>
<reference evidence="6" key="1">
    <citation type="submission" date="2019-08" db="EMBL/GenBank/DDBJ databases">
        <authorList>
            <person name="Kucharzyk K."/>
            <person name="Murdoch R.W."/>
            <person name="Higgins S."/>
            <person name="Loffler F."/>
        </authorList>
    </citation>
    <scope>NUCLEOTIDE SEQUENCE</scope>
</reference>
<comment type="cofactor">
    <cofactor evidence="1">
        <name>Zn(2+)</name>
        <dbReference type="ChEBI" id="CHEBI:29105"/>
    </cofactor>
</comment>
<sequence>MLVSEEDSIFLGQAGYERIKQICFDTSFLQRYDKSLSLLCDPTGFLTDGQYLQDSHLLVMHTPGHTSGGLCFYHEEGQFVFTGDTLFAGSIGRTDLVGGSYEQIQESCRRLLQLPDEVQVLPGHGPTSTIAGERNNPFLV</sequence>
<proteinExistence type="predicted"/>
<evidence type="ECO:0000256" key="2">
    <source>
        <dbReference type="ARBA" id="ARBA00022723"/>
    </source>
</evidence>
<dbReference type="InterPro" id="IPR051453">
    <property type="entry name" value="MBL_Glyoxalase_II"/>
</dbReference>
<dbReference type="EC" id="3.1.2.6" evidence="6"/>
<dbReference type="PANTHER" id="PTHR46233">
    <property type="entry name" value="HYDROXYACYLGLUTATHIONE HYDROLASE GLOC"/>
    <property type="match status" value="1"/>
</dbReference>
<evidence type="ECO:0000256" key="1">
    <source>
        <dbReference type="ARBA" id="ARBA00001947"/>
    </source>
</evidence>
<evidence type="ECO:0000259" key="5">
    <source>
        <dbReference type="Pfam" id="PF00753"/>
    </source>
</evidence>
<dbReference type="Gene3D" id="3.60.15.10">
    <property type="entry name" value="Ribonuclease Z/Hydroxyacylglutathione hydrolase-like"/>
    <property type="match status" value="1"/>
</dbReference>
<evidence type="ECO:0000313" key="6">
    <source>
        <dbReference type="EMBL" id="MPM85667.1"/>
    </source>
</evidence>
<protein>
    <submittedName>
        <fullName evidence="6">Hydroxyacylglutathione hydrolase</fullName>
        <ecNumber evidence="6">3.1.2.6</ecNumber>
    </submittedName>
</protein>
<dbReference type="AlphaFoldDB" id="A0A645D8Y5"/>
<keyword evidence="2" id="KW-0479">Metal-binding</keyword>
<dbReference type="EMBL" id="VSSQ01033909">
    <property type="protein sequence ID" value="MPM85667.1"/>
    <property type="molecule type" value="Genomic_DNA"/>
</dbReference>
<dbReference type="Pfam" id="PF00753">
    <property type="entry name" value="Lactamase_B"/>
    <property type="match status" value="1"/>
</dbReference>
<dbReference type="GO" id="GO:0046872">
    <property type="term" value="F:metal ion binding"/>
    <property type="evidence" value="ECO:0007669"/>
    <property type="project" value="UniProtKB-KW"/>
</dbReference>
<keyword evidence="3 6" id="KW-0378">Hydrolase</keyword>
<gene>
    <name evidence="6" type="primary">gloB_45</name>
    <name evidence="6" type="ORF">SDC9_132748</name>
</gene>